<feature type="region of interest" description="Disordered" evidence="1">
    <location>
        <begin position="25"/>
        <end position="44"/>
    </location>
</feature>
<keyword evidence="4" id="KW-0808">Transferase</keyword>
<dbReference type="CDD" id="cd01650">
    <property type="entry name" value="RT_nLTR_like"/>
    <property type="match status" value="1"/>
</dbReference>
<dbReference type="InterPro" id="IPR000477">
    <property type="entry name" value="RT_dom"/>
</dbReference>
<protein>
    <submittedName>
        <fullName evidence="4">Putative RNA-directed DNA polymerase from transposon X-element</fullName>
    </submittedName>
</protein>
<evidence type="ECO:0000313" key="3">
    <source>
        <dbReference type="EMBL" id="GBN86005.1"/>
    </source>
</evidence>
<comment type="caution">
    <text evidence="4">The sequence shown here is derived from an EMBL/GenBank/DDBJ whole genome shotgun (WGS) entry which is preliminary data.</text>
</comment>
<accession>A0A4Y2SEJ1</accession>
<organism evidence="4 5">
    <name type="scientific">Araneus ventricosus</name>
    <name type="common">Orbweaver spider</name>
    <name type="synonym">Epeira ventricosa</name>
    <dbReference type="NCBI Taxonomy" id="182803"/>
    <lineage>
        <taxon>Eukaryota</taxon>
        <taxon>Metazoa</taxon>
        <taxon>Ecdysozoa</taxon>
        <taxon>Arthropoda</taxon>
        <taxon>Chelicerata</taxon>
        <taxon>Arachnida</taxon>
        <taxon>Araneae</taxon>
        <taxon>Araneomorphae</taxon>
        <taxon>Entelegynae</taxon>
        <taxon>Araneoidea</taxon>
        <taxon>Araneidae</taxon>
        <taxon>Araneus</taxon>
    </lineage>
</organism>
<dbReference type="OrthoDB" id="10050074at2759"/>
<reference evidence="4 5" key="1">
    <citation type="journal article" date="2019" name="Sci. Rep.">
        <title>Orb-weaving spider Araneus ventricosus genome elucidates the spidroin gene catalogue.</title>
        <authorList>
            <person name="Kono N."/>
            <person name="Nakamura H."/>
            <person name="Ohtoshi R."/>
            <person name="Moran D.A.P."/>
            <person name="Shinohara A."/>
            <person name="Yoshida Y."/>
            <person name="Fujiwara M."/>
            <person name="Mori M."/>
            <person name="Tomita M."/>
            <person name="Arakawa K."/>
        </authorList>
    </citation>
    <scope>NUCLEOTIDE SEQUENCE [LARGE SCALE GENOMIC DNA]</scope>
</reference>
<dbReference type="Proteomes" id="UP000499080">
    <property type="component" value="Unassembled WGS sequence"/>
</dbReference>
<evidence type="ECO:0000256" key="1">
    <source>
        <dbReference type="SAM" id="MobiDB-lite"/>
    </source>
</evidence>
<keyword evidence="5" id="KW-1185">Reference proteome</keyword>
<proteinExistence type="predicted"/>
<keyword evidence="4" id="KW-0695">RNA-directed DNA polymerase</keyword>
<evidence type="ECO:0000259" key="2">
    <source>
        <dbReference type="PROSITE" id="PS50878"/>
    </source>
</evidence>
<feature type="domain" description="Reverse transcriptase" evidence="2">
    <location>
        <begin position="200"/>
        <end position="464"/>
    </location>
</feature>
<dbReference type="SUPFAM" id="SSF56672">
    <property type="entry name" value="DNA/RNA polymerases"/>
    <property type="match status" value="1"/>
</dbReference>
<dbReference type="EMBL" id="BGPR01021060">
    <property type="protein sequence ID" value="GBN86006.1"/>
    <property type="molecule type" value="Genomic_DNA"/>
</dbReference>
<dbReference type="PROSITE" id="PS50878">
    <property type="entry name" value="RT_POL"/>
    <property type="match status" value="1"/>
</dbReference>
<sequence length="466" mass="53501">MITCFIIQSQGVGRGGLVISSRLRSWSAPGSKPDSTKGPPFKRKSTQLTNKINADIKQYGQDSWTKWLLSLNQENLFIYDATRKFSRKFHEICPILDTDMLKYTSLGKANAFKYSLKNSFRTNPEPYDNKHIYEVNKAVQHFLNSTRNDNNIKLTSPLEIQAIIKKINPKKATGPDGIPNKALEVIPPNLLTCITKLFNKYLFQHYFPSSWKISHMFMFPKPGQNHKLPGKYRPISLLSNLGKIYEKVIIDGLKGHCSDLQIIPDKQYGFRPNHCCVHQLLRVTNLITHGFTNKLYIGGVFLDVRKAFDRMWHNGLIYKLVANKLPHYLIDIIILFLRNRTFKVKLNSILSETGHIKAGRPQGSILSPLLYTVYIVDFPMNNIIINCFFSDDTAILAHCSNTKFFIRTLQRGLIEIEKWCTLCVLPLTPTRLRSVMFRKGQPRNNLQSLTFFEEELSCDKGLNTLV</sequence>
<name>A0A4Y2SEJ1_ARAVE</name>
<gene>
    <name evidence="4" type="primary">X-elementORF2_50</name>
    <name evidence="3" type="synonym">X-elementORF2_864</name>
    <name evidence="3" type="ORF">AVEN_244110_1</name>
    <name evidence="4" type="ORF">AVEN_85152_1</name>
</gene>
<evidence type="ECO:0000313" key="4">
    <source>
        <dbReference type="EMBL" id="GBN86006.1"/>
    </source>
</evidence>
<dbReference type="InterPro" id="IPR043502">
    <property type="entry name" value="DNA/RNA_pol_sf"/>
</dbReference>
<dbReference type="AlphaFoldDB" id="A0A4Y2SEJ1"/>
<evidence type="ECO:0000313" key="5">
    <source>
        <dbReference type="Proteomes" id="UP000499080"/>
    </source>
</evidence>
<dbReference type="PANTHER" id="PTHR19446">
    <property type="entry name" value="REVERSE TRANSCRIPTASES"/>
    <property type="match status" value="1"/>
</dbReference>
<keyword evidence="4" id="KW-0548">Nucleotidyltransferase</keyword>
<dbReference type="Pfam" id="PF00078">
    <property type="entry name" value="RVT_1"/>
    <property type="match status" value="1"/>
</dbReference>
<dbReference type="EMBL" id="BGPR01021059">
    <property type="protein sequence ID" value="GBN86005.1"/>
    <property type="molecule type" value="Genomic_DNA"/>
</dbReference>
<dbReference type="GO" id="GO:0003964">
    <property type="term" value="F:RNA-directed DNA polymerase activity"/>
    <property type="evidence" value="ECO:0007669"/>
    <property type="project" value="UniProtKB-KW"/>
</dbReference>